<reference evidence="1" key="1">
    <citation type="journal article" date="2017" name="Appl. Environ. Microbiol.">
        <title>Molecular characterization of an Endozoicomonas-like organism causing infection in king scallop Pecten maximus L.</title>
        <authorList>
            <person name="Cano I."/>
            <person name="van Aerle R."/>
            <person name="Ross S."/>
            <person name="Verner-Jeffreys D.W."/>
            <person name="Paley R.K."/>
            <person name="Rimmer G."/>
            <person name="Ryder D."/>
            <person name="Hooper P."/>
            <person name="Stone D."/>
            <person name="Feist S.W."/>
        </authorList>
    </citation>
    <scope>NUCLEOTIDE SEQUENCE</scope>
</reference>
<dbReference type="AlphaFoldDB" id="A0A2H9T7D2"/>
<organism evidence="1">
    <name type="scientific">invertebrate metagenome</name>
    <dbReference type="NCBI Taxonomy" id="1711999"/>
    <lineage>
        <taxon>unclassified sequences</taxon>
        <taxon>metagenomes</taxon>
        <taxon>organismal metagenomes</taxon>
    </lineage>
</organism>
<evidence type="ECO:0000313" key="1">
    <source>
        <dbReference type="EMBL" id="PJE79145.1"/>
    </source>
</evidence>
<gene>
    <name evidence="1" type="ORF">CI610_01894</name>
</gene>
<name>A0A2H9T7D2_9ZZZZ</name>
<accession>A0A2H9T7D2</accession>
<protein>
    <submittedName>
        <fullName evidence="1">Uncharacterized protein</fullName>
    </submittedName>
</protein>
<dbReference type="EMBL" id="NSIT01000092">
    <property type="protein sequence ID" value="PJE79145.1"/>
    <property type="molecule type" value="Genomic_DNA"/>
</dbReference>
<proteinExistence type="predicted"/>
<sequence>MKGAGEFFHYLSGLGARRLLEVMSVKGLLARRMPEYMPVMDNELYRKNDNKMLSVDFSIESDATPFIQGLRPVVITRQ</sequence>
<comment type="caution">
    <text evidence="1">The sequence shown here is derived from an EMBL/GenBank/DDBJ whole genome shotgun (WGS) entry which is preliminary data.</text>
</comment>